<dbReference type="PROSITE" id="PS51257">
    <property type="entry name" value="PROKAR_LIPOPROTEIN"/>
    <property type="match status" value="1"/>
</dbReference>
<comment type="caution">
    <text evidence="2">The sequence shown here is derived from an EMBL/GenBank/DDBJ whole genome shotgun (WGS) entry which is preliminary data.</text>
</comment>
<sequence length="524" mass="57124">MTPPKHPGALSRRSLLKLGMLASAAGATGGLAGCATPTGLPGPGTLNLALNRSLVSLDNKLNQFDAAVTVQRAVRQSLTRLTPDLKVQPVLAESITLTAPTEWTVQLREGIRYSDGSAVQVDDVKVALESYRDTDGGFLATFFPEWPRVQKVDERTFRLVTDQPLPILDYLLTNILITPARANRPEELQTGVGTGPYTVLNSDRGAGTYRLQANPNYWGTKPTIEQVDVRFLPSESGRVVSLRSGEIDVIDSITPDSVEQLRGLKGVRIETRPGTRLTHFFYNFRKPESSPLADVRVREALSYAIDGDSLINDVLQGAVVPVQGVVAPDLTGAAAVGEYRYDPARARQLLSDLGVRDLPMTIIWESGEFAGDSQVMEAVYEMLRAVGVRVKLQQFEPGGDISTWRQGKGGDWDLLANGYASPTGLAVTMLQGMFTGTPEKEKTRDTYHGYIVPEVTKLIGQASSEVDEQQREELLVQAQEAVWKTWPAMWAFAPKAVVARRDRVGGMTLGANNSYDLTTVRLGA</sequence>
<keyword evidence="3" id="KW-1185">Reference proteome</keyword>
<dbReference type="GO" id="GO:0043190">
    <property type="term" value="C:ATP-binding cassette (ABC) transporter complex"/>
    <property type="evidence" value="ECO:0007669"/>
    <property type="project" value="InterPro"/>
</dbReference>
<dbReference type="AlphaFoldDB" id="A0A9X1SWT8"/>
<dbReference type="PANTHER" id="PTHR30290:SF65">
    <property type="entry name" value="MONOACYL PHOSPHATIDYLINOSITOL TETRAMANNOSIDE-BINDING PROTEIN LPQW-RELATED"/>
    <property type="match status" value="1"/>
</dbReference>
<dbReference type="GO" id="GO:0015833">
    <property type="term" value="P:peptide transport"/>
    <property type="evidence" value="ECO:0007669"/>
    <property type="project" value="TreeGrafter"/>
</dbReference>
<dbReference type="Proteomes" id="UP001138997">
    <property type="component" value="Unassembled WGS sequence"/>
</dbReference>
<dbReference type="SUPFAM" id="SSF53850">
    <property type="entry name" value="Periplasmic binding protein-like II"/>
    <property type="match status" value="1"/>
</dbReference>
<dbReference type="PIRSF" id="PIRSF002741">
    <property type="entry name" value="MppA"/>
    <property type="match status" value="1"/>
</dbReference>
<dbReference type="Gene3D" id="3.90.76.10">
    <property type="entry name" value="Dipeptide-binding Protein, Domain 1"/>
    <property type="match status" value="1"/>
</dbReference>
<gene>
    <name evidence="2" type="ORF">LR394_29755</name>
</gene>
<dbReference type="EMBL" id="JAJOMB010000020">
    <property type="protein sequence ID" value="MCD5315099.1"/>
    <property type="molecule type" value="Genomic_DNA"/>
</dbReference>
<organism evidence="2 3">
    <name type="scientific">Kineosporia babensis</name>
    <dbReference type="NCBI Taxonomy" id="499548"/>
    <lineage>
        <taxon>Bacteria</taxon>
        <taxon>Bacillati</taxon>
        <taxon>Actinomycetota</taxon>
        <taxon>Actinomycetes</taxon>
        <taxon>Kineosporiales</taxon>
        <taxon>Kineosporiaceae</taxon>
        <taxon>Kineosporia</taxon>
    </lineage>
</organism>
<proteinExistence type="predicted"/>
<accession>A0A9X1SWT8</accession>
<dbReference type="InterPro" id="IPR006311">
    <property type="entry name" value="TAT_signal"/>
</dbReference>
<dbReference type="GO" id="GO:0042597">
    <property type="term" value="C:periplasmic space"/>
    <property type="evidence" value="ECO:0007669"/>
    <property type="project" value="UniProtKB-ARBA"/>
</dbReference>
<dbReference type="GO" id="GO:1904680">
    <property type="term" value="F:peptide transmembrane transporter activity"/>
    <property type="evidence" value="ECO:0007669"/>
    <property type="project" value="TreeGrafter"/>
</dbReference>
<dbReference type="PROSITE" id="PS51318">
    <property type="entry name" value="TAT"/>
    <property type="match status" value="1"/>
</dbReference>
<evidence type="ECO:0000259" key="1">
    <source>
        <dbReference type="Pfam" id="PF00496"/>
    </source>
</evidence>
<dbReference type="InterPro" id="IPR030678">
    <property type="entry name" value="Peptide/Ni-bd"/>
</dbReference>
<dbReference type="InterPro" id="IPR000914">
    <property type="entry name" value="SBP_5_dom"/>
</dbReference>
<dbReference type="RefSeq" id="WP_231447905.1">
    <property type="nucleotide sequence ID" value="NZ_JAJOMB010000020.1"/>
</dbReference>
<feature type="domain" description="Solute-binding protein family 5" evidence="1">
    <location>
        <begin position="86"/>
        <end position="438"/>
    </location>
</feature>
<dbReference type="Pfam" id="PF00496">
    <property type="entry name" value="SBP_bac_5"/>
    <property type="match status" value="1"/>
</dbReference>
<evidence type="ECO:0000313" key="3">
    <source>
        <dbReference type="Proteomes" id="UP001138997"/>
    </source>
</evidence>
<dbReference type="PANTHER" id="PTHR30290">
    <property type="entry name" value="PERIPLASMIC BINDING COMPONENT OF ABC TRANSPORTER"/>
    <property type="match status" value="1"/>
</dbReference>
<evidence type="ECO:0000313" key="2">
    <source>
        <dbReference type="EMBL" id="MCD5315099.1"/>
    </source>
</evidence>
<dbReference type="InterPro" id="IPR039424">
    <property type="entry name" value="SBP_5"/>
</dbReference>
<dbReference type="Gene3D" id="3.40.190.10">
    <property type="entry name" value="Periplasmic binding protein-like II"/>
    <property type="match status" value="1"/>
</dbReference>
<name>A0A9X1SWT8_9ACTN</name>
<dbReference type="Gene3D" id="3.10.105.10">
    <property type="entry name" value="Dipeptide-binding Protein, Domain 3"/>
    <property type="match status" value="1"/>
</dbReference>
<dbReference type="CDD" id="cd00995">
    <property type="entry name" value="PBP2_NikA_DppA_OppA_like"/>
    <property type="match status" value="1"/>
</dbReference>
<protein>
    <submittedName>
        <fullName evidence="2">ABC transporter substrate-binding protein</fullName>
    </submittedName>
</protein>
<reference evidence="2" key="1">
    <citation type="submission" date="2021-11" db="EMBL/GenBank/DDBJ databases">
        <title>Streptomyces corallinus and Kineosporia corallina sp. nov., two new coral-derived marine actinobacteria.</title>
        <authorList>
            <person name="Buangrab K."/>
            <person name="Sutthacheep M."/>
            <person name="Yeemin T."/>
            <person name="Harunari E."/>
            <person name="Igarashi Y."/>
            <person name="Sripreechasak P."/>
            <person name="Kanchanasin P."/>
            <person name="Tanasupawat S."/>
            <person name="Phongsopitanun W."/>
        </authorList>
    </citation>
    <scope>NUCLEOTIDE SEQUENCE</scope>
    <source>
        <strain evidence="2">JCM 31032</strain>
    </source>
</reference>